<protein>
    <submittedName>
        <fullName evidence="2">Uncharacterized protein</fullName>
    </submittedName>
</protein>
<gene>
    <name evidence="2" type="ORF">EVA_14327</name>
</gene>
<feature type="region of interest" description="Disordered" evidence="1">
    <location>
        <begin position="1"/>
        <end position="35"/>
    </location>
</feature>
<organism evidence="2">
    <name type="scientific">gut metagenome</name>
    <dbReference type="NCBI Taxonomy" id="749906"/>
    <lineage>
        <taxon>unclassified sequences</taxon>
        <taxon>metagenomes</taxon>
        <taxon>organismal metagenomes</taxon>
    </lineage>
</organism>
<accession>J9FRL4</accession>
<comment type="caution">
    <text evidence="2">The sequence shown here is derived from an EMBL/GenBank/DDBJ whole genome shotgun (WGS) entry which is preliminary data.</text>
</comment>
<feature type="compositionally biased region" description="Polar residues" evidence="1">
    <location>
        <begin position="22"/>
        <end position="35"/>
    </location>
</feature>
<evidence type="ECO:0000313" key="2">
    <source>
        <dbReference type="EMBL" id="EJW97566.1"/>
    </source>
</evidence>
<name>J9FRL4_9ZZZZ</name>
<proteinExistence type="predicted"/>
<reference evidence="2" key="1">
    <citation type="journal article" date="2012" name="PLoS ONE">
        <title>Gene sets for utilization of primary and secondary nutrition supplies in the distal gut of endangered iberian lynx.</title>
        <authorList>
            <person name="Alcaide M."/>
            <person name="Messina E."/>
            <person name="Richter M."/>
            <person name="Bargiela R."/>
            <person name="Peplies J."/>
            <person name="Huws S.A."/>
            <person name="Newbold C.J."/>
            <person name="Golyshin P.N."/>
            <person name="Simon M.A."/>
            <person name="Lopez G."/>
            <person name="Yakimov M.M."/>
            <person name="Ferrer M."/>
        </authorList>
    </citation>
    <scope>NUCLEOTIDE SEQUENCE</scope>
</reference>
<dbReference type="AlphaFoldDB" id="J9FRL4"/>
<evidence type="ECO:0000256" key="1">
    <source>
        <dbReference type="SAM" id="MobiDB-lite"/>
    </source>
</evidence>
<sequence length="35" mass="3817">MTEVHAVKTADSYSRRAAKQGIGQTAKNMHSEVTL</sequence>
<dbReference type="EMBL" id="AMCI01004699">
    <property type="protein sequence ID" value="EJW97566.1"/>
    <property type="molecule type" value="Genomic_DNA"/>
</dbReference>